<evidence type="ECO:0000313" key="3">
    <source>
        <dbReference type="Proteomes" id="UP001172911"/>
    </source>
</evidence>
<comment type="caution">
    <text evidence="2">The sequence shown here is derived from an EMBL/GenBank/DDBJ whole genome shotgun (WGS) entry which is preliminary data.</text>
</comment>
<dbReference type="RefSeq" id="WP_304540957.1">
    <property type="nucleotide sequence ID" value="NZ_JARPTC010000003.1"/>
</dbReference>
<sequence>MGHFINFDPNRFNQEAAGELRPEANKDNRPDLLSPEEWTDCETEKELANFSIRNKAIKTQKK</sequence>
<reference evidence="2" key="2">
    <citation type="submission" date="2023-03" db="EMBL/GenBank/DDBJ databases">
        <authorList>
            <person name="Zhang Z."/>
        </authorList>
    </citation>
    <scope>NUCLEOTIDE SEQUENCE</scope>
    <source>
        <strain evidence="2">DSA</strain>
    </source>
</reference>
<feature type="compositionally biased region" description="Basic and acidic residues" evidence="1">
    <location>
        <begin position="18"/>
        <end position="30"/>
    </location>
</feature>
<dbReference type="Proteomes" id="UP001172911">
    <property type="component" value="Unassembled WGS sequence"/>
</dbReference>
<dbReference type="EMBL" id="JARPTC010000003">
    <property type="protein sequence ID" value="MDO7786117.1"/>
    <property type="molecule type" value="Genomic_DNA"/>
</dbReference>
<protein>
    <submittedName>
        <fullName evidence="2">Uncharacterized protein</fullName>
    </submittedName>
</protein>
<evidence type="ECO:0000313" key="2">
    <source>
        <dbReference type="EMBL" id="MDO7786117.1"/>
    </source>
</evidence>
<evidence type="ECO:0000256" key="1">
    <source>
        <dbReference type="SAM" id="MobiDB-lite"/>
    </source>
</evidence>
<accession>A0AAW7Z9T7</accession>
<keyword evidence="3" id="KW-1185">Reference proteome</keyword>
<gene>
    <name evidence="2" type="ORF">P6N53_02640</name>
</gene>
<reference evidence="2" key="1">
    <citation type="journal article" date="2023" name="J. Hazard. Mater.">
        <title>Anaerobic biodegradation of pyrene and benzo[a]pyrene by a new sulfate-reducing Desulforamulus aquiferis strain DSA.</title>
        <authorList>
            <person name="Zhang Z."/>
            <person name="Sun J."/>
            <person name="Gong X."/>
            <person name="Wang C."/>
            <person name="Wang H."/>
        </authorList>
    </citation>
    <scope>NUCLEOTIDE SEQUENCE</scope>
    <source>
        <strain evidence="2">DSA</strain>
    </source>
</reference>
<feature type="region of interest" description="Disordered" evidence="1">
    <location>
        <begin position="1"/>
        <end position="35"/>
    </location>
</feature>
<name>A0AAW7Z9T7_9FIRM</name>
<organism evidence="2 3">
    <name type="scientific">Desulforamulus aquiferis</name>
    <dbReference type="NCBI Taxonomy" id="1397668"/>
    <lineage>
        <taxon>Bacteria</taxon>
        <taxon>Bacillati</taxon>
        <taxon>Bacillota</taxon>
        <taxon>Clostridia</taxon>
        <taxon>Eubacteriales</taxon>
        <taxon>Peptococcaceae</taxon>
        <taxon>Desulforamulus</taxon>
    </lineage>
</organism>
<proteinExistence type="predicted"/>
<dbReference type="AlphaFoldDB" id="A0AAW7Z9T7"/>